<feature type="compositionally biased region" description="Polar residues" evidence="1">
    <location>
        <begin position="8"/>
        <end position="19"/>
    </location>
</feature>
<name>A0A067JZW1_JATCU</name>
<protein>
    <submittedName>
        <fullName evidence="2">Uncharacterized protein</fullName>
    </submittedName>
</protein>
<dbReference type="STRING" id="180498.A0A067JZW1"/>
<evidence type="ECO:0000313" key="2">
    <source>
        <dbReference type="EMBL" id="KDP29417.1"/>
    </source>
</evidence>
<keyword evidence="3" id="KW-1185">Reference proteome</keyword>
<evidence type="ECO:0000313" key="3">
    <source>
        <dbReference type="Proteomes" id="UP000027138"/>
    </source>
</evidence>
<dbReference type="Proteomes" id="UP000027138">
    <property type="component" value="Unassembled WGS sequence"/>
</dbReference>
<accession>A0A067JZW1</accession>
<dbReference type="EMBL" id="KK914751">
    <property type="protein sequence ID" value="KDP29417.1"/>
    <property type="molecule type" value="Genomic_DNA"/>
</dbReference>
<dbReference type="OrthoDB" id="1734741at2759"/>
<organism evidence="2 3">
    <name type="scientific">Jatropha curcas</name>
    <name type="common">Barbados nut</name>
    <dbReference type="NCBI Taxonomy" id="180498"/>
    <lineage>
        <taxon>Eukaryota</taxon>
        <taxon>Viridiplantae</taxon>
        <taxon>Streptophyta</taxon>
        <taxon>Embryophyta</taxon>
        <taxon>Tracheophyta</taxon>
        <taxon>Spermatophyta</taxon>
        <taxon>Magnoliopsida</taxon>
        <taxon>eudicotyledons</taxon>
        <taxon>Gunneridae</taxon>
        <taxon>Pentapetalae</taxon>
        <taxon>rosids</taxon>
        <taxon>fabids</taxon>
        <taxon>Malpighiales</taxon>
        <taxon>Euphorbiaceae</taxon>
        <taxon>Crotonoideae</taxon>
        <taxon>Jatropheae</taxon>
        <taxon>Jatropha</taxon>
    </lineage>
</organism>
<proteinExistence type="predicted"/>
<evidence type="ECO:0000256" key="1">
    <source>
        <dbReference type="SAM" id="MobiDB-lite"/>
    </source>
</evidence>
<reference evidence="2 3" key="1">
    <citation type="journal article" date="2014" name="PLoS ONE">
        <title>Global Analysis of Gene Expression Profiles in Physic Nut (Jatropha curcas L.) Seedlings Exposed to Salt Stress.</title>
        <authorList>
            <person name="Zhang L."/>
            <person name="Zhang C."/>
            <person name="Wu P."/>
            <person name="Chen Y."/>
            <person name="Li M."/>
            <person name="Jiang H."/>
            <person name="Wu G."/>
        </authorList>
    </citation>
    <scope>NUCLEOTIDE SEQUENCE [LARGE SCALE GENOMIC DNA]</scope>
    <source>
        <strain evidence="3">cv. GZQX0401</strain>
        <tissue evidence="2">Young leaves</tissue>
    </source>
</reference>
<feature type="region of interest" description="Disordered" evidence="1">
    <location>
        <begin position="1"/>
        <end position="59"/>
    </location>
</feature>
<dbReference type="AlphaFoldDB" id="A0A067JZW1"/>
<sequence length="77" mass="8538">MPTKSESDFTSLAPSSTSRSPKHPVYYMQSPSKDSHDRDKSSSIQPSPMESPLQPISDTIEETHLLVGFQVHLGPLR</sequence>
<gene>
    <name evidence="2" type="ORF">JCGZ_18338</name>
</gene>